<feature type="compositionally biased region" description="Low complexity" evidence="1">
    <location>
        <begin position="50"/>
        <end position="80"/>
    </location>
</feature>
<sequence length="438" mass="47581">MASGAAGNGTQASLEDMLSTDVDESVVNALKGSLESQLCDDPTQASIGTAQFQPPQQQAQQQQAPQQPLPPQGQQQQQQQTTIVAPAQHFQVATTSAITTSTGAVITTAQQMQTVSAVPVTAGGQQQLSAMHNLANVASQQSPIVVQKPQIHVQVRPESEKQTQPTGLQLVNVQRNIKPAGPRVILSQPIRMATSPQVIRTSHPSQYYRFPVQHHQYPGSQMAAVSQHQHQQQQQQQQHSLYQRNGAYIPHPSSHWSRSNNSSPYNMMPTASSSQQQHQQQTHMNNNRLPMRQNGPSWDDHVVGMPMTSMYNTGGHPVVGSGGGPAAGVRMMGPPPQPHPPPSSPSTMNRMLIRERPPPSAFQGHRREDNITFQQSVQLRPGTLLMRHDQSGQFQLVNMANIGQPRLTIPVSTPAVAKRPGTPQVGDDIFFLGGGCCN</sequence>
<proteinExistence type="predicted"/>
<evidence type="ECO:0000313" key="2">
    <source>
        <dbReference type="Proteomes" id="UP000694867"/>
    </source>
</evidence>
<feature type="compositionally biased region" description="Low complexity" evidence="1">
    <location>
        <begin position="272"/>
        <end position="281"/>
    </location>
</feature>
<dbReference type="Proteomes" id="UP000694867">
    <property type="component" value="Unplaced"/>
</dbReference>
<reference evidence="3" key="1">
    <citation type="submission" date="2025-08" db="UniProtKB">
        <authorList>
            <consortium name="RefSeq"/>
        </authorList>
    </citation>
    <scope>IDENTIFICATION</scope>
</reference>
<name>A0AAJ7P980_9ACAR</name>
<protein>
    <submittedName>
        <fullName evidence="3">Probable basic-leucine zipper transcription factor R</fullName>
    </submittedName>
</protein>
<keyword evidence="2" id="KW-1185">Reference proteome</keyword>
<feature type="region of interest" description="Disordered" evidence="1">
    <location>
        <begin position="37"/>
        <end position="82"/>
    </location>
</feature>
<organism evidence="2 3">
    <name type="scientific">Galendromus occidentalis</name>
    <name type="common">western predatory mite</name>
    <dbReference type="NCBI Taxonomy" id="34638"/>
    <lineage>
        <taxon>Eukaryota</taxon>
        <taxon>Metazoa</taxon>
        <taxon>Ecdysozoa</taxon>
        <taxon>Arthropoda</taxon>
        <taxon>Chelicerata</taxon>
        <taxon>Arachnida</taxon>
        <taxon>Acari</taxon>
        <taxon>Parasitiformes</taxon>
        <taxon>Mesostigmata</taxon>
        <taxon>Gamasina</taxon>
        <taxon>Phytoseioidea</taxon>
        <taxon>Phytoseiidae</taxon>
        <taxon>Typhlodrominae</taxon>
        <taxon>Galendromus</taxon>
    </lineage>
</organism>
<dbReference type="GeneID" id="108863938"/>
<feature type="region of interest" description="Disordered" evidence="1">
    <location>
        <begin position="246"/>
        <end position="287"/>
    </location>
</feature>
<dbReference type="RefSeq" id="XP_018494188.1">
    <property type="nucleotide sequence ID" value="XM_018638672.1"/>
</dbReference>
<evidence type="ECO:0000256" key="1">
    <source>
        <dbReference type="SAM" id="MobiDB-lite"/>
    </source>
</evidence>
<gene>
    <name evidence="3" type="primary">LOC108863938</name>
</gene>
<accession>A0AAJ7P980</accession>
<evidence type="ECO:0000313" key="3">
    <source>
        <dbReference type="RefSeq" id="XP_018494188.1"/>
    </source>
</evidence>
<dbReference type="KEGG" id="goe:108863938"/>
<feature type="compositionally biased region" description="Low complexity" evidence="1">
    <location>
        <begin position="227"/>
        <end position="239"/>
    </location>
</feature>
<feature type="region of interest" description="Disordered" evidence="1">
    <location>
        <begin position="221"/>
        <end position="240"/>
    </location>
</feature>
<dbReference type="AlphaFoldDB" id="A0AAJ7P980"/>
<feature type="compositionally biased region" description="Low complexity" evidence="1">
    <location>
        <begin position="250"/>
        <end position="264"/>
    </location>
</feature>